<keyword evidence="5" id="KW-1185">Reference proteome</keyword>
<comment type="caution">
    <text evidence="4">The sequence shown here is derived from an EMBL/GenBank/DDBJ whole genome shotgun (WGS) entry which is preliminary data.</text>
</comment>
<dbReference type="Gene3D" id="3.10.310.50">
    <property type="match status" value="1"/>
</dbReference>
<evidence type="ECO:0000313" key="5">
    <source>
        <dbReference type="Proteomes" id="UP000298097"/>
    </source>
</evidence>
<evidence type="ECO:0000256" key="2">
    <source>
        <dbReference type="SAM" id="Phobius"/>
    </source>
</evidence>
<evidence type="ECO:0000256" key="1">
    <source>
        <dbReference type="SAM" id="MobiDB-lite"/>
    </source>
</evidence>
<dbReference type="PANTHER" id="PTHR30373:SF2">
    <property type="entry name" value="UPF0603 PROTEIN YGCG"/>
    <property type="match status" value="1"/>
</dbReference>
<keyword evidence="2" id="KW-0472">Membrane</keyword>
<organism evidence="4 5">
    <name type="scientific">Leptospira andrefontaineae</name>
    <dbReference type="NCBI Taxonomy" id="2484976"/>
    <lineage>
        <taxon>Bacteria</taxon>
        <taxon>Pseudomonadati</taxon>
        <taxon>Spirochaetota</taxon>
        <taxon>Spirochaetia</taxon>
        <taxon>Leptospirales</taxon>
        <taxon>Leptospiraceae</taxon>
        <taxon>Leptospira</taxon>
    </lineage>
</organism>
<feature type="domain" description="TPM" evidence="3">
    <location>
        <begin position="31"/>
        <end position="153"/>
    </location>
</feature>
<name>A0A4R9H8D8_9LEPT</name>
<keyword evidence="2" id="KW-1133">Transmembrane helix</keyword>
<dbReference type="RefSeq" id="WP_135773216.1">
    <property type="nucleotide sequence ID" value="NZ_RQEY01000010.1"/>
</dbReference>
<dbReference type="Proteomes" id="UP000298097">
    <property type="component" value="Unassembled WGS sequence"/>
</dbReference>
<evidence type="ECO:0000313" key="4">
    <source>
        <dbReference type="EMBL" id="TGK42291.1"/>
    </source>
</evidence>
<evidence type="ECO:0000259" key="3">
    <source>
        <dbReference type="Pfam" id="PF04536"/>
    </source>
</evidence>
<dbReference type="InterPro" id="IPR007621">
    <property type="entry name" value="TPM_dom"/>
</dbReference>
<protein>
    <submittedName>
        <fullName evidence="4">YgcG family protein</fullName>
    </submittedName>
</protein>
<feature type="region of interest" description="Disordered" evidence="1">
    <location>
        <begin position="228"/>
        <end position="291"/>
    </location>
</feature>
<reference evidence="4" key="1">
    <citation type="journal article" date="2019" name="PLoS Negl. Trop. Dis.">
        <title>Revisiting the worldwide diversity of Leptospira species in the environment.</title>
        <authorList>
            <person name="Vincent A.T."/>
            <person name="Schiettekatte O."/>
            <person name="Bourhy P."/>
            <person name="Veyrier F.J."/>
            <person name="Picardeau M."/>
        </authorList>
    </citation>
    <scope>NUCLEOTIDE SEQUENCE [LARGE SCALE GENOMIC DNA]</scope>
    <source>
        <strain evidence="4">201800301</strain>
    </source>
</reference>
<dbReference type="OrthoDB" id="9810918at2"/>
<accession>A0A4R9H8D8</accession>
<dbReference type="EMBL" id="RQEY01000010">
    <property type="protein sequence ID" value="TGK42291.1"/>
    <property type="molecule type" value="Genomic_DNA"/>
</dbReference>
<dbReference type="AlphaFoldDB" id="A0A4R9H8D8"/>
<gene>
    <name evidence="4" type="ORF">EHO65_05895</name>
</gene>
<sequence>MKKIWAILLFTFITGPVFSQSIPIPELEGRVTDQTYTLSSSEISDLEIKLGRFEKRKGAQIVVLIVPTTAEETIEEFSIRVAEAWKIGRKNIDDGVIFLIAKDDRKFRFEIGRGLEAAVSDAKAKQIQTEYVVPKFKKGKFYEGIDAGINELFRRINREPLPPPKPEDFQTFEKQETPKEMDNFSIFLVLFVFVIVPIIFFLLFRYRKEIRRYLDDYQKRHPVIDSGSSWSDDYESRRRQREEEEEEEDDSSSRRSSSSGSNSSYTPAEEKVPFQGGKGGSFGGGGASSSW</sequence>
<feature type="compositionally biased region" description="Gly residues" evidence="1">
    <location>
        <begin position="276"/>
        <end position="291"/>
    </location>
</feature>
<dbReference type="PANTHER" id="PTHR30373">
    <property type="entry name" value="UPF0603 PROTEIN YGCG"/>
    <property type="match status" value="1"/>
</dbReference>
<proteinExistence type="predicted"/>
<feature type="transmembrane region" description="Helical" evidence="2">
    <location>
        <begin position="184"/>
        <end position="204"/>
    </location>
</feature>
<feature type="compositionally biased region" description="Low complexity" evidence="1">
    <location>
        <begin position="254"/>
        <end position="264"/>
    </location>
</feature>
<dbReference type="Pfam" id="PF04536">
    <property type="entry name" value="TPM_phosphatase"/>
    <property type="match status" value="1"/>
</dbReference>
<keyword evidence="2" id="KW-0812">Transmembrane</keyword>